<evidence type="ECO:0000313" key="8">
    <source>
        <dbReference type="EMBL" id="MBS3650184.1"/>
    </source>
</evidence>
<feature type="transmembrane region" description="Helical" evidence="6">
    <location>
        <begin position="299"/>
        <end position="321"/>
    </location>
</feature>
<dbReference type="GO" id="GO:0005886">
    <property type="term" value="C:plasma membrane"/>
    <property type="evidence" value="ECO:0007669"/>
    <property type="project" value="UniProtKB-SubCell"/>
</dbReference>
<dbReference type="PANTHER" id="PTHR43124">
    <property type="entry name" value="PURINE EFFLUX PUMP PBUE"/>
    <property type="match status" value="1"/>
</dbReference>
<dbReference type="Pfam" id="PF07690">
    <property type="entry name" value="MFS_1"/>
    <property type="match status" value="1"/>
</dbReference>
<dbReference type="GO" id="GO:0022857">
    <property type="term" value="F:transmembrane transporter activity"/>
    <property type="evidence" value="ECO:0007669"/>
    <property type="project" value="InterPro"/>
</dbReference>
<dbReference type="PANTHER" id="PTHR43124:SF3">
    <property type="entry name" value="CHLORAMPHENICOL EFFLUX PUMP RV0191"/>
    <property type="match status" value="1"/>
</dbReference>
<dbReference type="Gene3D" id="1.20.1250.20">
    <property type="entry name" value="MFS general substrate transporter like domains"/>
    <property type="match status" value="2"/>
</dbReference>
<comment type="subcellular location">
    <subcellularLocation>
        <location evidence="1">Cell membrane</location>
        <topology evidence="1">Multi-pass membrane protein</topology>
    </subcellularLocation>
</comment>
<feature type="transmembrane region" description="Helical" evidence="6">
    <location>
        <begin position="95"/>
        <end position="117"/>
    </location>
</feature>
<name>A0A942DXU6_9HYPH</name>
<evidence type="ECO:0000256" key="3">
    <source>
        <dbReference type="ARBA" id="ARBA00022692"/>
    </source>
</evidence>
<dbReference type="InterPro" id="IPR036259">
    <property type="entry name" value="MFS_trans_sf"/>
</dbReference>
<evidence type="ECO:0000256" key="1">
    <source>
        <dbReference type="ARBA" id="ARBA00004651"/>
    </source>
</evidence>
<evidence type="ECO:0000256" key="2">
    <source>
        <dbReference type="ARBA" id="ARBA00022475"/>
    </source>
</evidence>
<dbReference type="SUPFAM" id="SSF103473">
    <property type="entry name" value="MFS general substrate transporter"/>
    <property type="match status" value="1"/>
</dbReference>
<organism evidence="8 9">
    <name type="scientific">Pseudaminobacter soli</name>
    <name type="common">ex Zhang et al. 2022</name>
    <dbReference type="NCBI Taxonomy" id="2831468"/>
    <lineage>
        <taxon>Bacteria</taxon>
        <taxon>Pseudomonadati</taxon>
        <taxon>Pseudomonadota</taxon>
        <taxon>Alphaproteobacteria</taxon>
        <taxon>Hyphomicrobiales</taxon>
        <taxon>Phyllobacteriaceae</taxon>
        <taxon>Pseudaminobacter</taxon>
    </lineage>
</organism>
<evidence type="ECO:0000256" key="4">
    <source>
        <dbReference type="ARBA" id="ARBA00022989"/>
    </source>
</evidence>
<protein>
    <submittedName>
        <fullName evidence="8">MFS transporter</fullName>
    </submittedName>
</protein>
<proteinExistence type="predicted"/>
<feature type="transmembrane region" description="Helical" evidence="6">
    <location>
        <begin position="160"/>
        <end position="182"/>
    </location>
</feature>
<feature type="transmembrane region" description="Helical" evidence="6">
    <location>
        <begin position="194"/>
        <end position="227"/>
    </location>
</feature>
<keyword evidence="4 6" id="KW-1133">Transmembrane helix</keyword>
<keyword evidence="3 6" id="KW-0812">Transmembrane</keyword>
<sequence length="368" mass="37086">MRLLSIVALLAAGILAGTQLGKIAPLVGWYQQEIGFSLVLTGWFTAMIGIFVALAALPAGWAIERVGTRRSFVIASLVLMVGGVALAFLRSPAAILAARLMEGLGYLVLVITIPALLNSIPAPKWRAPALAVWGGFVPLGYAVGDYLARAADAPSAPGRYLLAAILLFGLFAALATLLLARVPDGSEAPANGTGAFGGFAATMTLPVVIVALAFGLYVILSIGFFTFLPAFVERSASSIALAAGAISLTVPLGNLLAGLLVRGGARNALLLAALGFAATALAAWPTFAVSIQATATMSMVLFAVAGGVIASALFAAIPAVVPPGGSTAVAIGLVCQAGGIGTVIGPPLAAQVIDAYSWTGFALFMVAV</sequence>
<dbReference type="RefSeq" id="WP_188255733.1">
    <property type="nucleotide sequence ID" value="NZ_JABVCF010000008.1"/>
</dbReference>
<dbReference type="EMBL" id="JAGWCR010000008">
    <property type="protein sequence ID" value="MBS3650184.1"/>
    <property type="molecule type" value="Genomic_DNA"/>
</dbReference>
<feature type="transmembrane region" description="Helical" evidence="6">
    <location>
        <begin position="71"/>
        <end position="89"/>
    </location>
</feature>
<dbReference type="InterPro" id="IPR020846">
    <property type="entry name" value="MFS_dom"/>
</dbReference>
<feature type="transmembrane region" description="Helical" evidence="6">
    <location>
        <begin position="268"/>
        <end position="287"/>
    </location>
</feature>
<reference evidence="8" key="1">
    <citation type="submission" date="2021-04" db="EMBL/GenBank/DDBJ databases">
        <title>Pseudaminobacter soli sp. nov., isolated from paddy soil contaminated by heavy metals.</title>
        <authorList>
            <person name="Zhang K."/>
        </authorList>
    </citation>
    <scope>NUCLEOTIDE SEQUENCE</scope>
    <source>
        <strain evidence="8">19-2017</strain>
    </source>
</reference>
<comment type="caution">
    <text evidence="8">The sequence shown here is derived from an EMBL/GenBank/DDBJ whole genome shotgun (WGS) entry which is preliminary data.</text>
</comment>
<evidence type="ECO:0000313" key="9">
    <source>
        <dbReference type="Proteomes" id="UP000680348"/>
    </source>
</evidence>
<evidence type="ECO:0000256" key="5">
    <source>
        <dbReference type="ARBA" id="ARBA00023136"/>
    </source>
</evidence>
<dbReference type="PROSITE" id="PS50850">
    <property type="entry name" value="MFS"/>
    <property type="match status" value="1"/>
</dbReference>
<feature type="domain" description="Major facilitator superfamily (MFS) profile" evidence="7">
    <location>
        <begin position="5"/>
        <end position="368"/>
    </location>
</feature>
<dbReference type="CDD" id="cd06174">
    <property type="entry name" value="MFS"/>
    <property type="match status" value="1"/>
</dbReference>
<gene>
    <name evidence="8" type="ORF">KEU06_16340</name>
</gene>
<keyword evidence="2" id="KW-1003">Cell membrane</keyword>
<feature type="transmembrane region" description="Helical" evidence="6">
    <location>
        <begin position="36"/>
        <end position="59"/>
    </location>
</feature>
<evidence type="ECO:0000259" key="7">
    <source>
        <dbReference type="PROSITE" id="PS50850"/>
    </source>
</evidence>
<feature type="transmembrane region" description="Helical" evidence="6">
    <location>
        <begin position="239"/>
        <end position="261"/>
    </location>
</feature>
<keyword evidence="5 6" id="KW-0472">Membrane</keyword>
<dbReference type="InterPro" id="IPR050189">
    <property type="entry name" value="MFS_Efflux_Transporters"/>
</dbReference>
<accession>A0A942DXU6</accession>
<feature type="transmembrane region" description="Helical" evidence="6">
    <location>
        <begin position="129"/>
        <end position="148"/>
    </location>
</feature>
<keyword evidence="9" id="KW-1185">Reference proteome</keyword>
<dbReference type="InterPro" id="IPR011701">
    <property type="entry name" value="MFS"/>
</dbReference>
<dbReference type="AlphaFoldDB" id="A0A942DXU6"/>
<evidence type="ECO:0000256" key="6">
    <source>
        <dbReference type="SAM" id="Phobius"/>
    </source>
</evidence>
<dbReference type="Proteomes" id="UP000680348">
    <property type="component" value="Unassembled WGS sequence"/>
</dbReference>